<evidence type="ECO:0000313" key="3">
    <source>
        <dbReference type="Proteomes" id="UP001066276"/>
    </source>
</evidence>
<dbReference type="Proteomes" id="UP001066276">
    <property type="component" value="Chromosome 5"/>
</dbReference>
<evidence type="ECO:0000313" key="2">
    <source>
        <dbReference type="EMBL" id="KAJ1153855.1"/>
    </source>
</evidence>
<organism evidence="2 3">
    <name type="scientific">Pleurodeles waltl</name>
    <name type="common">Iberian ribbed newt</name>
    <dbReference type="NCBI Taxonomy" id="8319"/>
    <lineage>
        <taxon>Eukaryota</taxon>
        <taxon>Metazoa</taxon>
        <taxon>Chordata</taxon>
        <taxon>Craniata</taxon>
        <taxon>Vertebrata</taxon>
        <taxon>Euteleostomi</taxon>
        <taxon>Amphibia</taxon>
        <taxon>Batrachia</taxon>
        <taxon>Caudata</taxon>
        <taxon>Salamandroidea</taxon>
        <taxon>Salamandridae</taxon>
        <taxon>Pleurodelinae</taxon>
        <taxon>Pleurodeles</taxon>
    </lineage>
</organism>
<name>A0AAV7RPB4_PLEWA</name>
<proteinExistence type="predicted"/>
<comment type="caution">
    <text evidence="2">The sequence shown here is derived from an EMBL/GenBank/DDBJ whole genome shotgun (WGS) entry which is preliminary data.</text>
</comment>
<dbReference type="PANTHER" id="PTHR11505">
    <property type="entry name" value="L1 TRANSPOSABLE ELEMENT-RELATED"/>
    <property type="match status" value="1"/>
</dbReference>
<sequence>MVESAGLLVSPAFGDGEWRSPHGSDSWAPGHTPVPDGRDNPPKFTEKKPDELNLKGILMDVKTSLRTKDGKMDLLTARLDQVKQWVDTHESRLDGLENRISDIDDQQFKSREHQLKIDKVLDVIKAKNEDLEARSRRSNIHLTGIPESAVISKMEDFVESMLRNMFGTDLSPVIIVERAQRPCTPPGTPTRTIRGEAQS</sequence>
<reference evidence="2" key="1">
    <citation type="journal article" date="2022" name="bioRxiv">
        <title>Sequencing and chromosome-scale assembly of the giantPleurodeles waltlgenome.</title>
        <authorList>
            <person name="Brown T."/>
            <person name="Elewa A."/>
            <person name="Iarovenko S."/>
            <person name="Subramanian E."/>
            <person name="Araus A.J."/>
            <person name="Petzold A."/>
            <person name="Susuki M."/>
            <person name="Suzuki K.-i.T."/>
            <person name="Hayashi T."/>
            <person name="Toyoda A."/>
            <person name="Oliveira C."/>
            <person name="Osipova E."/>
            <person name="Leigh N.D."/>
            <person name="Simon A."/>
            <person name="Yun M.H."/>
        </authorList>
    </citation>
    <scope>NUCLEOTIDE SEQUENCE</scope>
    <source>
        <strain evidence="2">20211129_DDA</strain>
        <tissue evidence="2">Liver</tissue>
    </source>
</reference>
<keyword evidence="3" id="KW-1185">Reference proteome</keyword>
<feature type="compositionally biased region" description="Basic and acidic residues" evidence="1">
    <location>
        <begin position="36"/>
        <end position="48"/>
    </location>
</feature>
<dbReference type="Gene3D" id="3.30.70.1820">
    <property type="entry name" value="L1 transposable element, RRM domain"/>
    <property type="match status" value="1"/>
</dbReference>
<dbReference type="AlphaFoldDB" id="A0AAV7RPB4"/>
<gene>
    <name evidence="2" type="ORF">NDU88_006613</name>
</gene>
<accession>A0AAV7RPB4</accession>
<dbReference type="InterPro" id="IPR004244">
    <property type="entry name" value="Transposase_22"/>
</dbReference>
<evidence type="ECO:0000256" key="1">
    <source>
        <dbReference type="SAM" id="MobiDB-lite"/>
    </source>
</evidence>
<dbReference type="EMBL" id="JANPWB010000009">
    <property type="protein sequence ID" value="KAJ1153855.1"/>
    <property type="molecule type" value="Genomic_DNA"/>
</dbReference>
<feature type="region of interest" description="Disordered" evidence="1">
    <location>
        <begin position="1"/>
        <end position="48"/>
    </location>
</feature>
<protein>
    <submittedName>
        <fullName evidence="2">Uncharacterized protein</fullName>
    </submittedName>
</protein>